<dbReference type="EMBL" id="JACEIK010002236">
    <property type="protein sequence ID" value="MCD9559876.1"/>
    <property type="molecule type" value="Genomic_DNA"/>
</dbReference>
<dbReference type="Proteomes" id="UP000823775">
    <property type="component" value="Unassembled WGS sequence"/>
</dbReference>
<accession>A0ABS8ULZ5</accession>
<evidence type="ECO:0000313" key="3">
    <source>
        <dbReference type="Proteomes" id="UP000823775"/>
    </source>
</evidence>
<keyword evidence="3" id="KW-1185">Reference proteome</keyword>
<gene>
    <name evidence="2" type="ORF">HAX54_018203</name>
</gene>
<reference evidence="2 3" key="1">
    <citation type="journal article" date="2021" name="BMC Genomics">
        <title>Datura genome reveals duplications of psychoactive alkaloid biosynthetic genes and high mutation rate following tissue culture.</title>
        <authorList>
            <person name="Rajewski A."/>
            <person name="Carter-House D."/>
            <person name="Stajich J."/>
            <person name="Litt A."/>
        </authorList>
    </citation>
    <scope>NUCLEOTIDE SEQUENCE [LARGE SCALE GENOMIC DNA]</scope>
    <source>
        <strain evidence="2">AR-01</strain>
    </source>
</reference>
<feature type="region of interest" description="Disordered" evidence="1">
    <location>
        <begin position="144"/>
        <end position="167"/>
    </location>
</feature>
<evidence type="ECO:0000313" key="2">
    <source>
        <dbReference type="EMBL" id="MCD9559876.1"/>
    </source>
</evidence>
<proteinExistence type="predicted"/>
<protein>
    <submittedName>
        <fullName evidence="2">Uncharacterized protein</fullName>
    </submittedName>
</protein>
<feature type="non-terminal residue" evidence="2">
    <location>
        <position position="212"/>
    </location>
</feature>
<name>A0ABS8ULZ5_DATST</name>
<comment type="caution">
    <text evidence="2">The sequence shown here is derived from an EMBL/GenBank/DDBJ whole genome shotgun (WGS) entry which is preliminary data.</text>
</comment>
<sequence>MEEYYVAFKEKRSIYAEAQFEVDFFKNAFPDMYDQIGMRDWGPFTILVKAIASQAQGPHRYITMPTIGLGTGTRGTYNSREVPIEVVILFACIMDHVHINVEELIEDKFKRRAKQHATSCHFPASTIRADSVITLVTKTNKDAPTMKRAKCTSRKTPPPPSVSSTTSTAQFYPATLAKAIPYMIQTAIKKVVQPAKDKLKSLCSTVEVLESE</sequence>
<organism evidence="2 3">
    <name type="scientific">Datura stramonium</name>
    <name type="common">Jimsonweed</name>
    <name type="synonym">Common thornapple</name>
    <dbReference type="NCBI Taxonomy" id="4076"/>
    <lineage>
        <taxon>Eukaryota</taxon>
        <taxon>Viridiplantae</taxon>
        <taxon>Streptophyta</taxon>
        <taxon>Embryophyta</taxon>
        <taxon>Tracheophyta</taxon>
        <taxon>Spermatophyta</taxon>
        <taxon>Magnoliopsida</taxon>
        <taxon>eudicotyledons</taxon>
        <taxon>Gunneridae</taxon>
        <taxon>Pentapetalae</taxon>
        <taxon>asterids</taxon>
        <taxon>lamiids</taxon>
        <taxon>Solanales</taxon>
        <taxon>Solanaceae</taxon>
        <taxon>Solanoideae</taxon>
        <taxon>Datureae</taxon>
        <taxon>Datura</taxon>
    </lineage>
</organism>
<evidence type="ECO:0000256" key="1">
    <source>
        <dbReference type="SAM" id="MobiDB-lite"/>
    </source>
</evidence>